<dbReference type="Proteomes" id="UP001597277">
    <property type="component" value="Unassembled WGS sequence"/>
</dbReference>
<keyword evidence="2 6" id="KW-0560">Oxidoreductase</keyword>
<feature type="domain" description="Alcohol dehydrogenase iron-type/glycerol dehydrogenase GldA" evidence="4">
    <location>
        <begin position="14"/>
        <end position="155"/>
    </location>
</feature>
<dbReference type="Gene3D" id="3.40.50.1970">
    <property type="match status" value="1"/>
</dbReference>
<dbReference type="EMBL" id="JBHUEE010000005">
    <property type="protein sequence ID" value="MFD1718399.1"/>
    <property type="molecule type" value="Genomic_DNA"/>
</dbReference>
<organism evidence="6 7">
    <name type="scientific">Georgenia deserti</name>
    <dbReference type="NCBI Taxonomy" id="2093781"/>
    <lineage>
        <taxon>Bacteria</taxon>
        <taxon>Bacillati</taxon>
        <taxon>Actinomycetota</taxon>
        <taxon>Actinomycetes</taxon>
        <taxon>Micrococcales</taxon>
        <taxon>Bogoriellaceae</taxon>
        <taxon>Georgenia</taxon>
    </lineage>
</organism>
<dbReference type="InterPro" id="IPR034786">
    <property type="entry name" value="MAR"/>
</dbReference>
<evidence type="ECO:0000256" key="3">
    <source>
        <dbReference type="ARBA" id="ARBA00023027"/>
    </source>
</evidence>
<evidence type="ECO:0000313" key="7">
    <source>
        <dbReference type="Proteomes" id="UP001597277"/>
    </source>
</evidence>
<proteinExistence type="inferred from homology"/>
<evidence type="ECO:0000256" key="2">
    <source>
        <dbReference type="ARBA" id="ARBA00023002"/>
    </source>
</evidence>
<dbReference type="Pfam" id="PF00465">
    <property type="entry name" value="Fe-ADH"/>
    <property type="match status" value="1"/>
</dbReference>
<feature type="domain" description="Fe-containing alcohol dehydrogenase-like C-terminal" evidence="5">
    <location>
        <begin position="166"/>
        <end position="367"/>
    </location>
</feature>
<evidence type="ECO:0000313" key="6">
    <source>
        <dbReference type="EMBL" id="MFD1718399.1"/>
    </source>
</evidence>
<keyword evidence="3" id="KW-0520">NAD</keyword>
<dbReference type="CDD" id="cd08177">
    <property type="entry name" value="MAR"/>
    <property type="match status" value="1"/>
</dbReference>
<accession>A0ABW4L5F5</accession>
<protein>
    <submittedName>
        <fullName evidence="6">Maleylacetate reductase</fullName>
        <ecNumber evidence="6">1.3.1.32</ecNumber>
    </submittedName>
</protein>
<dbReference type="SUPFAM" id="SSF56796">
    <property type="entry name" value="Dehydroquinate synthase-like"/>
    <property type="match status" value="1"/>
</dbReference>
<evidence type="ECO:0000256" key="1">
    <source>
        <dbReference type="ARBA" id="ARBA00007358"/>
    </source>
</evidence>
<dbReference type="PANTHER" id="PTHR11496">
    <property type="entry name" value="ALCOHOL DEHYDROGENASE"/>
    <property type="match status" value="1"/>
</dbReference>
<dbReference type="Gene3D" id="1.20.1090.10">
    <property type="entry name" value="Dehydroquinate synthase-like - alpha domain"/>
    <property type="match status" value="1"/>
</dbReference>
<comment type="similarity">
    <text evidence="1">Belongs to the iron-containing alcohol dehydrogenase family.</text>
</comment>
<dbReference type="PANTHER" id="PTHR11496:SF102">
    <property type="entry name" value="ALCOHOL DEHYDROGENASE 4"/>
    <property type="match status" value="1"/>
</dbReference>
<evidence type="ECO:0000259" key="5">
    <source>
        <dbReference type="Pfam" id="PF25137"/>
    </source>
</evidence>
<keyword evidence="7" id="KW-1185">Reference proteome</keyword>
<dbReference type="GO" id="GO:0018506">
    <property type="term" value="F:maleylacetate reductase activity"/>
    <property type="evidence" value="ECO:0007669"/>
    <property type="project" value="UniProtKB-EC"/>
</dbReference>
<sequence>MTVDVATTAYETRPQRVVSGPGAIRQVADEVARLGLRRAMVVTGTSGLVSVQGALPGLNVVAVFDAVRPHVPLEVAEAARHLARDSGADVLVSVGGGSAVGTAKAVALTEHLPIVAVPTTYAGSEATDVWGVTQAGQKTTGTDASVLPRTVIYDPELTVGLPPELTVRSGLNALAHCVDSLWGPLAGPVSTALADEGIRLLGLGLPVVVTDPADITARSRCQEGAYLAASAFAAAGSGMHHAVCHVLGGAFTLEHAGLHAVLLPHVVGFNTPAAPVAAERIATALDSAGLGPDGSTNALAASGHPMAEESLATLSALYSNLGAPTSLGALGLLADQVPAAARLAAAAVPPTNPRPVTEADMLALLGRAQAGERAVVVPL</sequence>
<name>A0ABW4L5F5_9MICO</name>
<reference evidence="7" key="1">
    <citation type="journal article" date="2019" name="Int. J. Syst. Evol. Microbiol.">
        <title>The Global Catalogue of Microorganisms (GCM) 10K type strain sequencing project: providing services to taxonomists for standard genome sequencing and annotation.</title>
        <authorList>
            <consortium name="The Broad Institute Genomics Platform"/>
            <consortium name="The Broad Institute Genome Sequencing Center for Infectious Disease"/>
            <person name="Wu L."/>
            <person name="Ma J."/>
        </authorList>
    </citation>
    <scope>NUCLEOTIDE SEQUENCE [LARGE SCALE GENOMIC DNA]</scope>
    <source>
        <strain evidence="7">JCM 17130</strain>
    </source>
</reference>
<dbReference type="EC" id="1.3.1.32" evidence="6"/>
<dbReference type="InterPro" id="IPR001670">
    <property type="entry name" value="ADH_Fe/GldA"/>
</dbReference>
<dbReference type="InterPro" id="IPR039697">
    <property type="entry name" value="Alcohol_dehydrogenase_Fe"/>
</dbReference>
<comment type="caution">
    <text evidence="6">The sequence shown here is derived from an EMBL/GenBank/DDBJ whole genome shotgun (WGS) entry which is preliminary data.</text>
</comment>
<dbReference type="InterPro" id="IPR056798">
    <property type="entry name" value="ADH_Fe_C"/>
</dbReference>
<dbReference type="Pfam" id="PF25137">
    <property type="entry name" value="ADH_Fe_C"/>
    <property type="match status" value="1"/>
</dbReference>
<evidence type="ECO:0000259" key="4">
    <source>
        <dbReference type="Pfam" id="PF00465"/>
    </source>
</evidence>
<gene>
    <name evidence="6" type="ORF">ACFSE6_11170</name>
</gene>
<dbReference type="RefSeq" id="WP_388006611.1">
    <property type="nucleotide sequence ID" value="NZ_JBHUEE010000005.1"/>
</dbReference>